<dbReference type="PANTHER" id="PTHR34218">
    <property type="entry name" value="PEPTIDASE S45 PENICILLIN AMIDASE"/>
    <property type="match status" value="1"/>
</dbReference>
<evidence type="ECO:0000256" key="1">
    <source>
        <dbReference type="ARBA" id="ARBA00006586"/>
    </source>
</evidence>
<feature type="chain" id="PRO_5045255969" evidence="3">
    <location>
        <begin position="27"/>
        <end position="719"/>
    </location>
</feature>
<evidence type="ECO:0000313" key="5">
    <source>
        <dbReference type="Proteomes" id="UP001267426"/>
    </source>
</evidence>
<dbReference type="InterPro" id="IPR029055">
    <property type="entry name" value="Ntn_hydrolases_N"/>
</dbReference>
<keyword evidence="3" id="KW-0732">Signal</keyword>
<dbReference type="InterPro" id="IPR023343">
    <property type="entry name" value="Penicillin_amidase_dom1"/>
</dbReference>
<evidence type="ECO:0000256" key="2">
    <source>
        <dbReference type="SAM" id="MobiDB-lite"/>
    </source>
</evidence>
<evidence type="ECO:0000256" key="3">
    <source>
        <dbReference type="SAM" id="SignalP"/>
    </source>
</evidence>
<protein>
    <submittedName>
        <fullName evidence="4">Penicillin acylase family protein</fullName>
    </submittedName>
</protein>
<feature type="compositionally biased region" description="Low complexity" evidence="2">
    <location>
        <begin position="365"/>
        <end position="391"/>
    </location>
</feature>
<gene>
    <name evidence="4" type="ORF">RM540_14120</name>
</gene>
<dbReference type="Gene3D" id="1.10.439.10">
    <property type="entry name" value="Penicillin Amidohydrolase, domain 1"/>
    <property type="match status" value="1"/>
</dbReference>
<comment type="caution">
    <text evidence="4">The sequence shown here is derived from an EMBL/GenBank/DDBJ whole genome shotgun (WGS) entry which is preliminary data.</text>
</comment>
<evidence type="ECO:0000313" key="4">
    <source>
        <dbReference type="EMBL" id="MDT0632890.1"/>
    </source>
</evidence>
<organism evidence="4 5">
    <name type="scientific">Rubrivirga litoralis</name>
    <dbReference type="NCBI Taxonomy" id="3075598"/>
    <lineage>
        <taxon>Bacteria</taxon>
        <taxon>Pseudomonadati</taxon>
        <taxon>Rhodothermota</taxon>
        <taxon>Rhodothermia</taxon>
        <taxon>Rhodothermales</taxon>
        <taxon>Rubricoccaceae</taxon>
        <taxon>Rubrivirga</taxon>
    </lineage>
</organism>
<sequence length="719" mass="74155">MTRVFVFLGLALALLAGLVAATVALAYGTEPAREGALRLDGLSGPVTVAWSDSGGVFVEAQTEADLAAGLGYAHAVDHAWAMTLWRQAARGGLAEWFGGSNRALDLHARALGFADLAQQTYAALPPEQQAVLDAYARGASRGLADPGVAQSDAFLAGGVVPEPWRPWDALAVERLHAYLASSPLRLDSARADSADAARWAAAASDSAVVRFAAADSAFRAFLGAPSQAGGRVYAATSGGAATLASQVSAGASALPLLAPAVLRVGSRVAVAATIPGTLVSPAGWSGGLGWGLLLGSDLRLEPYGGPAPAPVFSRVVDRAGNETLLEVARDTSGLVLRAGRSAVPRRPAAQDTTAPGAAGRGGETPGLTTPPAASPLASPGGAAADSAAADSTAPSGWRVRWRGFRPGTDLGAFAALRAGRVPDAFALFAREGLVATRAETRVLGRPVVAASGLGYALVARDSLARYAADRLARLVGRPAPPRPDAEAPPGGAPAAQRLTPEDLAEDAVSPWAARLNARLLAALGDRDSLGLALQVPYSYLRSWDGGYRADAIGPSVFEWWLVAHRDYTGHLPDPADSLDAALLPYTLRIARAELRDRYGTLPTEWRWGHLLGDGPRFPVLGGRGGVAARSYAEPLPFPGGHPTALVPGPSLVFERAHPPLAVWTVWSRLDDGRTFVRTPAGRPAASGVLDVGADAGGFVVALDPRAAMPARRLVLSPPR</sequence>
<dbReference type="SUPFAM" id="SSF56235">
    <property type="entry name" value="N-terminal nucleophile aminohydrolases (Ntn hydrolases)"/>
    <property type="match status" value="2"/>
</dbReference>
<dbReference type="InterPro" id="IPR002692">
    <property type="entry name" value="S45"/>
</dbReference>
<dbReference type="Proteomes" id="UP001267426">
    <property type="component" value="Unassembled WGS sequence"/>
</dbReference>
<feature type="region of interest" description="Disordered" evidence="2">
    <location>
        <begin position="339"/>
        <end position="391"/>
    </location>
</feature>
<name>A0ABU3BUC9_9BACT</name>
<dbReference type="Pfam" id="PF01804">
    <property type="entry name" value="Penicil_amidase"/>
    <property type="match status" value="2"/>
</dbReference>
<dbReference type="PANTHER" id="PTHR34218:SF4">
    <property type="entry name" value="ACYL-HOMOSERINE LACTONE ACYLASE QUIP"/>
    <property type="match status" value="1"/>
</dbReference>
<accession>A0ABU3BUC9</accession>
<feature type="region of interest" description="Disordered" evidence="2">
    <location>
        <begin position="477"/>
        <end position="496"/>
    </location>
</feature>
<dbReference type="EMBL" id="JAVRHT010000041">
    <property type="protein sequence ID" value="MDT0632890.1"/>
    <property type="molecule type" value="Genomic_DNA"/>
</dbReference>
<feature type="signal peptide" evidence="3">
    <location>
        <begin position="1"/>
        <end position="26"/>
    </location>
</feature>
<reference evidence="4 5" key="1">
    <citation type="submission" date="2023-09" db="EMBL/GenBank/DDBJ databases">
        <authorList>
            <person name="Rey-Velasco X."/>
        </authorList>
    </citation>
    <scope>NUCLEOTIDE SEQUENCE [LARGE SCALE GENOMIC DNA]</scope>
    <source>
        <strain evidence="4 5">F394</strain>
    </source>
</reference>
<dbReference type="RefSeq" id="WP_311665233.1">
    <property type="nucleotide sequence ID" value="NZ_JAVRHT010000041.1"/>
</dbReference>
<comment type="similarity">
    <text evidence="1">Belongs to the peptidase S45 family.</text>
</comment>
<proteinExistence type="inferred from homology"/>
<keyword evidence="5" id="KW-1185">Reference proteome</keyword>
<feature type="compositionally biased region" description="Low complexity" evidence="2">
    <location>
        <begin position="487"/>
        <end position="496"/>
    </location>
</feature>